<reference evidence="11" key="2">
    <citation type="submission" date="2019-06" db="EMBL/GenBank/DDBJ databases">
        <title>Co-occurence of chitin degradation, pigmentation and bioactivity in marine Pseudoalteromonas.</title>
        <authorList>
            <person name="Sonnenschein E.C."/>
            <person name="Bech P.K."/>
        </authorList>
    </citation>
    <scope>NUCLEOTIDE SEQUENCE [LARGE SCALE GENOMIC DNA]</scope>
    <source>
        <strain evidence="11">S2231</strain>
        <strain evidence="8">S2233</strain>
    </source>
</reference>
<keyword evidence="5" id="KW-1003">Cell membrane</keyword>
<dbReference type="GO" id="GO:0015031">
    <property type="term" value="P:protein transport"/>
    <property type="evidence" value="ECO:0007669"/>
    <property type="project" value="UniProtKB-UniRule"/>
</dbReference>
<dbReference type="GO" id="GO:0005886">
    <property type="term" value="C:plasma membrane"/>
    <property type="evidence" value="ECO:0007669"/>
    <property type="project" value="UniProtKB-SubCell"/>
</dbReference>
<keyword evidence="4" id="KW-0472">Membrane</keyword>
<dbReference type="Proteomes" id="UP000305730">
    <property type="component" value="Unassembled WGS sequence"/>
</dbReference>
<gene>
    <name evidence="9" type="ORF">CWB96_05270</name>
    <name evidence="8" type="ORF">CWB97_10685</name>
</gene>
<keyword evidence="5" id="KW-0813">Transport</keyword>
<dbReference type="NCBIfam" id="TIGR01352">
    <property type="entry name" value="tonB_Cterm"/>
    <property type="match status" value="1"/>
</dbReference>
<dbReference type="PRINTS" id="PR01374">
    <property type="entry name" value="TONBPROTEIN"/>
</dbReference>
<evidence type="ECO:0000256" key="6">
    <source>
        <dbReference type="SAM" id="SignalP"/>
    </source>
</evidence>
<dbReference type="GO" id="GO:0015891">
    <property type="term" value="P:siderophore transport"/>
    <property type="evidence" value="ECO:0007669"/>
    <property type="project" value="InterPro"/>
</dbReference>
<dbReference type="GO" id="GO:0030288">
    <property type="term" value="C:outer membrane-bounded periplasmic space"/>
    <property type="evidence" value="ECO:0007669"/>
    <property type="project" value="InterPro"/>
</dbReference>
<dbReference type="InterPro" id="IPR006260">
    <property type="entry name" value="TonB/TolA_C"/>
</dbReference>
<evidence type="ECO:0000256" key="4">
    <source>
        <dbReference type="ARBA" id="ARBA00023136"/>
    </source>
</evidence>
<evidence type="ECO:0000313" key="9">
    <source>
        <dbReference type="EMBL" id="TMP61037.1"/>
    </source>
</evidence>
<dbReference type="Pfam" id="PF03544">
    <property type="entry name" value="TonB_C"/>
    <property type="match status" value="1"/>
</dbReference>
<proteinExistence type="inferred from homology"/>
<evidence type="ECO:0000313" key="8">
    <source>
        <dbReference type="EMBL" id="TMP42875.1"/>
    </source>
</evidence>
<dbReference type="SUPFAM" id="SSF81901">
    <property type="entry name" value="HCP-like"/>
    <property type="match status" value="2"/>
</dbReference>
<organism evidence="9 11">
    <name type="scientific">Pseudoalteromonas citrea</name>
    <dbReference type="NCBI Taxonomy" id="43655"/>
    <lineage>
        <taxon>Bacteria</taxon>
        <taxon>Pseudomonadati</taxon>
        <taxon>Pseudomonadota</taxon>
        <taxon>Gammaproteobacteria</taxon>
        <taxon>Alteromonadales</taxon>
        <taxon>Pseudoalteromonadaceae</taxon>
        <taxon>Pseudoalteromonas</taxon>
    </lineage>
</organism>
<keyword evidence="5" id="KW-0997">Cell inner membrane</keyword>
<keyword evidence="3" id="KW-1133">Transmembrane helix</keyword>
<dbReference type="RefSeq" id="WP_138596993.1">
    <property type="nucleotide sequence ID" value="NZ_PNCK01000036.1"/>
</dbReference>
<dbReference type="EMBL" id="PNCK01000036">
    <property type="protein sequence ID" value="TMP42875.1"/>
    <property type="molecule type" value="Genomic_DNA"/>
</dbReference>
<dbReference type="InterPro" id="IPR006597">
    <property type="entry name" value="Sel1-like"/>
</dbReference>
<dbReference type="InterPro" id="IPR003538">
    <property type="entry name" value="TonB"/>
</dbReference>
<dbReference type="EMBL" id="PNCL01000019">
    <property type="protein sequence ID" value="TMP61037.1"/>
    <property type="molecule type" value="Genomic_DNA"/>
</dbReference>
<dbReference type="InterPro" id="IPR037682">
    <property type="entry name" value="TonB_C"/>
</dbReference>
<keyword evidence="10" id="KW-1185">Reference proteome</keyword>
<dbReference type="GO" id="GO:0055085">
    <property type="term" value="P:transmembrane transport"/>
    <property type="evidence" value="ECO:0007669"/>
    <property type="project" value="InterPro"/>
</dbReference>
<comment type="caution">
    <text evidence="9">The sequence shown here is derived from an EMBL/GenBank/DDBJ whole genome shotgun (WGS) entry which is preliminary data.</text>
</comment>
<evidence type="ECO:0000313" key="11">
    <source>
        <dbReference type="Proteomes" id="UP000307706"/>
    </source>
</evidence>
<feature type="chain" id="PRO_5024383179" description="Protein TonB" evidence="6">
    <location>
        <begin position="24"/>
        <end position="450"/>
    </location>
</feature>
<keyword evidence="2" id="KW-0812">Transmembrane</keyword>
<dbReference type="InterPro" id="IPR011990">
    <property type="entry name" value="TPR-like_helical_dom_sf"/>
</dbReference>
<feature type="domain" description="TonB C-terminal" evidence="7">
    <location>
        <begin position="137"/>
        <end position="228"/>
    </location>
</feature>
<reference evidence="9 11" key="1">
    <citation type="submission" date="2017-12" db="EMBL/GenBank/DDBJ databases">
        <authorList>
            <person name="Paulsen S."/>
            <person name="Gram L.K."/>
        </authorList>
    </citation>
    <scope>NUCLEOTIDE SEQUENCE [LARGE SCALE GENOMIC DNA]</scope>
    <source>
        <strain evidence="9 11">S2231</strain>
        <strain evidence="8">S2233</strain>
    </source>
</reference>
<dbReference type="PROSITE" id="PS52015">
    <property type="entry name" value="TONB_CTD"/>
    <property type="match status" value="1"/>
</dbReference>
<evidence type="ECO:0000259" key="7">
    <source>
        <dbReference type="PROSITE" id="PS52015"/>
    </source>
</evidence>
<evidence type="ECO:0000256" key="3">
    <source>
        <dbReference type="ARBA" id="ARBA00022989"/>
    </source>
</evidence>
<protein>
    <recommendedName>
        <fullName evidence="5">Protein TonB</fullName>
    </recommendedName>
</protein>
<keyword evidence="5" id="KW-0653">Protein transport</keyword>
<dbReference type="PANTHER" id="PTHR11102:SF160">
    <property type="entry name" value="ERAD-ASSOCIATED E3 UBIQUITIN-PROTEIN LIGASE COMPONENT HRD3"/>
    <property type="match status" value="1"/>
</dbReference>
<evidence type="ECO:0000313" key="10">
    <source>
        <dbReference type="Proteomes" id="UP000305730"/>
    </source>
</evidence>
<dbReference type="SUPFAM" id="SSF74653">
    <property type="entry name" value="TolA/TonB C-terminal domain"/>
    <property type="match status" value="1"/>
</dbReference>
<dbReference type="GO" id="GO:0031992">
    <property type="term" value="F:energy transducer activity"/>
    <property type="evidence" value="ECO:0007669"/>
    <property type="project" value="InterPro"/>
</dbReference>
<keyword evidence="6" id="KW-0732">Signal</keyword>
<evidence type="ECO:0000256" key="1">
    <source>
        <dbReference type="ARBA" id="ARBA00004167"/>
    </source>
</evidence>
<evidence type="ECO:0000256" key="2">
    <source>
        <dbReference type="ARBA" id="ARBA00022692"/>
    </source>
</evidence>
<dbReference type="InterPro" id="IPR050767">
    <property type="entry name" value="Sel1_AlgK"/>
</dbReference>
<dbReference type="Pfam" id="PF08238">
    <property type="entry name" value="Sel1"/>
    <property type="match status" value="3"/>
</dbReference>
<dbReference type="SMART" id="SM00671">
    <property type="entry name" value="SEL1"/>
    <property type="match status" value="4"/>
</dbReference>
<dbReference type="AlphaFoldDB" id="A0A5S3XT67"/>
<evidence type="ECO:0000256" key="5">
    <source>
        <dbReference type="RuleBase" id="RU362123"/>
    </source>
</evidence>
<dbReference type="OrthoDB" id="8561742at2"/>
<feature type="signal peptide" evidence="6">
    <location>
        <begin position="1"/>
        <end position="23"/>
    </location>
</feature>
<comment type="similarity">
    <text evidence="5">Belongs to the TonB family.</text>
</comment>
<comment type="subcellular location">
    <subcellularLocation>
        <location evidence="5">Cell inner membrane</location>
        <topology evidence="5">Single-pass membrane protein</topology>
        <orientation evidence="5">Periplasmic side</orientation>
    </subcellularLocation>
    <subcellularLocation>
        <location evidence="1">Membrane</location>
        <topology evidence="1">Single-pass membrane protein</topology>
    </subcellularLocation>
</comment>
<keyword evidence="5" id="KW-0735">Signal-anchor</keyword>
<dbReference type="Gene3D" id="1.25.40.10">
    <property type="entry name" value="Tetratricopeptide repeat domain"/>
    <property type="match status" value="2"/>
</dbReference>
<dbReference type="Gene3D" id="3.30.2420.10">
    <property type="entry name" value="TonB"/>
    <property type="match status" value="1"/>
</dbReference>
<name>A0A5S3XT67_9GAMM</name>
<dbReference type="Proteomes" id="UP000307706">
    <property type="component" value="Unassembled WGS sequence"/>
</dbReference>
<comment type="function">
    <text evidence="5">Interacts with outer membrane receptor proteins that carry out high-affinity binding and energy dependent uptake into the periplasmic space of specific substrates. It could act to transduce energy from the cytoplasmic membrane to specific energy-requiring processes in the outer membrane, resulting in the release into the periplasm of ligands bound by these outer membrane proteins.</text>
</comment>
<dbReference type="PANTHER" id="PTHR11102">
    <property type="entry name" value="SEL-1-LIKE PROTEIN"/>
    <property type="match status" value="1"/>
</dbReference>
<accession>A0A5S3XT67</accession>
<reference evidence="9" key="3">
    <citation type="submission" date="2019-09" db="EMBL/GenBank/DDBJ databases">
        <title>Co-occurence of chitin degradation, pigmentation and bioactivity in marine Pseudoalteromonas.</title>
        <authorList>
            <person name="Sonnenschein E.C."/>
            <person name="Bech P.K."/>
        </authorList>
    </citation>
    <scope>NUCLEOTIDE SEQUENCE</scope>
    <source>
        <strain evidence="9">S2231</strain>
        <strain evidence="10">S2233</strain>
    </source>
</reference>
<sequence length="450" mass="50838">MNFNRLIAILSMCLVLKSPIVFADLYSATTAYQSKNYKTAFRAFEQLAQLGNADAMYNLAVMSLHGQGTAPSKPKAYAWFMLASEFGLDDAQQTAQLVLQSYDDTQAMIDMYQTMQKIYSYDVTAKLLYPSNTRNKKNQHSLERTSYISPTYPDEARRLGLEGWVWAEFDIDDSGKVTDISIVDSHPKNTFTLSIINALPHWKYLTSAPISNRSLTYHFTTYKGKQYDKSFHAQKLEYQREITKHIDAAEQGNGRIQYYISQWLSSEEYNASKLLKYHWREPHADSALLLASAKNNYPLAQYKLATSLLSGSNSAEDQNVGLNWLHKAAEQDLAVAQYRLGLSYLQKTAQHYAPNQGIKWLTRAATLQHFRAIIALVDALINAQVSPAKIIPWLDKGLSQDSTHPTLLLYKSKLTKEPSQAKRLANQAREAALSRAWSTTSIDAFIASLN</sequence>